<dbReference type="EMBL" id="ASQA01000006">
    <property type="protein sequence ID" value="ETT88058.1"/>
    <property type="molecule type" value="Genomic_DNA"/>
</dbReference>
<proteinExistence type="predicted"/>
<evidence type="ECO:0000313" key="3">
    <source>
        <dbReference type="Proteomes" id="UP000019062"/>
    </source>
</evidence>
<keyword evidence="3" id="KW-1185">Reference proteome</keyword>
<keyword evidence="1" id="KW-0472">Membrane</keyword>
<dbReference type="Proteomes" id="UP000019062">
    <property type="component" value="Unassembled WGS sequence"/>
</dbReference>
<feature type="transmembrane region" description="Helical" evidence="1">
    <location>
        <begin position="34"/>
        <end position="54"/>
    </location>
</feature>
<comment type="caution">
    <text evidence="2">The sequence shown here is derived from an EMBL/GenBank/DDBJ whole genome shotgun (WGS) entry which is preliminary data.</text>
</comment>
<gene>
    <name evidence="2" type="ORF">C176_02189</name>
</gene>
<feature type="transmembrane region" description="Helical" evidence="1">
    <location>
        <begin position="7"/>
        <end position="28"/>
    </location>
</feature>
<keyword evidence="1" id="KW-0812">Transmembrane</keyword>
<dbReference type="AlphaFoldDB" id="W4F5A1"/>
<protein>
    <submittedName>
        <fullName evidence="2">Uncharacterized protein</fullName>
    </submittedName>
</protein>
<accession>W4F5A1</accession>
<evidence type="ECO:0000256" key="1">
    <source>
        <dbReference type="SAM" id="Phobius"/>
    </source>
</evidence>
<keyword evidence="1" id="KW-1133">Transmembrane helix</keyword>
<evidence type="ECO:0000313" key="2">
    <source>
        <dbReference type="EMBL" id="ETT88058.1"/>
    </source>
</evidence>
<organism evidence="2 3">
    <name type="scientific">Viridibacillus arenosi FSL R5-213</name>
    <dbReference type="NCBI Taxonomy" id="1227360"/>
    <lineage>
        <taxon>Bacteria</taxon>
        <taxon>Bacillati</taxon>
        <taxon>Bacillota</taxon>
        <taxon>Bacilli</taxon>
        <taxon>Bacillales</taxon>
        <taxon>Caryophanaceae</taxon>
        <taxon>Viridibacillus</taxon>
    </lineage>
</organism>
<reference evidence="2 3" key="1">
    <citation type="journal article" date="2014" name="BMC Genomics">
        <title>Genomic comparison of sporeforming bacilli isolated from milk.</title>
        <authorList>
            <person name="Moreno Switt A.I."/>
            <person name="Andrus A.D."/>
            <person name="Ranieri M.L."/>
            <person name="Orsi R.H."/>
            <person name="Ivy R."/>
            <person name="den Bakker H.C."/>
            <person name="Martin N.H."/>
            <person name="Wiedmann M."/>
            <person name="Boor K.J."/>
        </authorList>
    </citation>
    <scope>NUCLEOTIDE SEQUENCE [LARGE SCALE GENOMIC DNA]</scope>
    <source>
        <strain evidence="2 3">FSL R5-213</strain>
    </source>
</reference>
<name>W4F5A1_9BACL</name>
<sequence>MLAVNPILRLLGIILFLFIILKFGMSIMKLFVTLLFYKYFIIVLIIAGIAFFIYKTSPFKQKNKK</sequence>